<keyword evidence="3" id="KW-1185">Reference proteome</keyword>
<organism evidence="2 3">
    <name type="scientific">Chaetoceros tenuissimus</name>
    <dbReference type="NCBI Taxonomy" id="426638"/>
    <lineage>
        <taxon>Eukaryota</taxon>
        <taxon>Sar</taxon>
        <taxon>Stramenopiles</taxon>
        <taxon>Ochrophyta</taxon>
        <taxon>Bacillariophyta</taxon>
        <taxon>Coscinodiscophyceae</taxon>
        <taxon>Chaetocerotophycidae</taxon>
        <taxon>Chaetocerotales</taxon>
        <taxon>Chaetocerotaceae</taxon>
        <taxon>Chaetoceros</taxon>
    </lineage>
</organism>
<name>A0AAD3D0G3_9STRA</name>
<feature type="compositionally biased region" description="Polar residues" evidence="1">
    <location>
        <begin position="537"/>
        <end position="567"/>
    </location>
</feature>
<evidence type="ECO:0000256" key="1">
    <source>
        <dbReference type="SAM" id="MobiDB-lite"/>
    </source>
</evidence>
<dbReference type="EMBL" id="BLLK01000049">
    <property type="protein sequence ID" value="GFH55572.1"/>
    <property type="molecule type" value="Genomic_DNA"/>
</dbReference>
<feature type="region of interest" description="Disordered" evidence="1">
    <location>
        <begin position="537"/>
        <end position="573"/>
    </location>
</feature>
<evidence type="ECO:0000313" key="3">
    <source>
        <dbReference type="Proteomes" id="UP001054902"/>
    </source>
</evidence>
<dbReference type="Proteomes" id="UP001054902">
    <property type="component" value="Unassembled WGS sequence"/>
</dbReference>
<evidence type="ECO:0000313" key="2">
    <source>
        <dbReference type="EMBL" id="GFH55572.1"/>
    </source>
</evidence>
<accession>A0AAD3D0G3</accession>
<dbReference type="AlphaFoldDB" id="A0AAD3D0G3"/>
<proteinExistence type="predicted"/>
<comment type="caution">
    <text evidence="2">The sequence shown here is derived from an EMBL/GenBank/DDBJ whole genome shotgun (WGS) entry which is preliminary data.</text>
</comment>
<sequence length="710" mass="81700">MSSGKQMNKLQEVREQTMQATQVNHNRRHEAHASPSKKVSNIDGIGLWNSFTRSFKSPLMACFDLIDNVFDASSQFQGRLNIDVDVDEFEDDDHPLKLDTTNGFYILNSCQHPVKPMTDVLTVFNSDKGSARSQIGENGVGVKQGCATLSDINFVMSRNENVYSLGILARTLQKKTGPYIPSFDFQYDSENDGDLNQFLMLEITAIVSSVGNEDIAAVMKEYGHGDVEKGKYRLIKNMMRMNEDEWSEEKYVFCICVHDLKHGHNNQLIDDMKKGLPEHYLHVPQFFQVWFEEHRVKFNHWPNRLANLTRFNVRIPKDQEIDQDILNSILNRSGTDNGNRVNDHSLNIYLGFDAIKIEEKGQKAASLYFYSRKFGRLIKSENDGRGMLWLSAGSTNYCQALTIIVDDISGALPLNPTKQDFAFGEHDNGQVWKQNLLKWVSAVTKVYYNYYLMDVCKRQKKLLTDLVKSLHNRAKEKQKKFLMSDPNHSKAIDERRVSTFEGLQWDFKSHKIVLTPSSKKVMKYNIGEDIDLFFDTTQASNRTQPQRKNVSNTTATEEMPEQNNAQNGDDERCNAEDETYDQDMTLALATATATAMATTAVKRARREPIRYGEYVEPDEEEEQVSPKKSRTIAPSKTRRLDEENAQFKQENAQLKQENAQLKQELEGLREELRDANIDMKYLEDQNKEKDSEISKQKREINRLKTRSMDL</sequence>
<protein>
    <submittedName>
        <fullName evidence="2">Uncharacterized protein</fullName>
    </submittedName>
</protein>
<feature type="region of interest" description="Disordered" evidence="1">
    <location>
        <begin position="681"/>
        <end position="710"/>
    </location>
</feature>
<reference evidence="2 3" key="1">
    <citation type="journal article" date="2021" name="Sci. Rep.">
        <title>The genome of the diatom Chaetoceros tenuissimus carries an ancient integrated fragment of an extant virus.</title>
        <authorList>
            <person name="Hongo Y."/>
            <person name="Kimura K."/>
            <person name="Takaki Y."/>
            <person name="Yoshida Y."/>
            <person name="Baba S."/>
            <person name="Kobayashi G."/>
            <person name="Nagasaki K."/>
            <person name="Hano T."/>
            <person name="Tomaru Y."/>
        </authorList>
    </citation>
    <scope>NUCLEOTIDE SEQUENCE [LARGE SCALE GENOMIC DNA]</scope>
    <source>
        <strain evidence="2 3">NIES-3715</strain>
    </source>
</reference>
<gene>
    <name evidence="2" type="ORF">CTEN210_12048</name>
</gene>